<evidence type="ECO:0000313" key="2">
    <source>
        <dbReference type="EMBL" id="RLK51244.1"/>
    </source>
</evidence>
<gene>
    <name evidence="2" type="ORF">DFR31_1166</name>
</gene>
<feature type="signal peptide" evidence="1">
    <location>
        <begin position="1"/>
        <end position="20"/>
    </location>
</feature>
<dbReference type="EMBL" id="RCDA01000001">
    <property type="protein sequence ID" value="RLK51244.1"/>
    <property type="molecule type" value="Genomic_DNA"/>
</dbReference>
<dbReference type="InterPro" id="IPR022061">
    <property type="entry name" value="DUF3617"/>
</dbReference>
<sequence>MMRYALPAAALLALPAMAWADRPNVEPGLWEYTNTTVMEGEMDMPDHTETTQECITEDDLDAGIQLHDEDGCEVVDESISSDEVSYRLSCADPQGGTMEMDMNMQLMGDRMEGKMTGDFETPMGDMRMNMEIVGERIGDC</sequence>
<dbReference type="OrthoDB" id="8235498at2"/>
<comment type="caution">
    <text evidence="2">The sequence shown here is derived from an EMBL/GenBank/DDBJ whole genome shotgun (WGS) entry which is preliminary data.</text>
</comment>
<reference evidence="2 3" key="1">
    <citation type="submission" date="2018-10" db="EMBL/GenBank/DDBJ databases">
        <title>Genomic Encyclopedia of Type Strains, Phase IV (KMG-IV): sequencing the most valuable type-strain genomes for metagenomic binning, comparative biology and taxonomic classification.</title>
        <authorList>
            <person name="Goeker M."/>
        </authorList>
    </citation>
    <scope>NUCLEOTIDE SEQUENCE [LARGE SCALE GENOMIC DNA]</scope>
    <source>
        <strain evidence="2 3">DSM 12769</strain>
    </source>
</reference>
<feature type="chain" id="PRO_5019829325" evidence="1">
    <location>
        <begin position="21"/>
        <end position="140"/>
    </location>
</feature>
<dbReference type="AlphaFoldDB" id="A0A498C4Y8"/>
<evidence type="ECO:0000313" key="3">
    <source>
        <dbReference type="Proteomes" id="UP000275461"/>
    </source>
</evidence>
<name>A0A498C4Y8_9GAMM</name>
<dbReference type="RefSeq" id="WP_121441665.1">
    <property type="nucleotide sequence ID" value="NZ_RCDA01000001.1"/>
</dbReference>
<protein>
    <submittedName>
        <fullName evidence="2">Uncharacterized protein DUF3617</fullName>
    </submittedName>
</protein>
<proteinExistence type="predicted"/>
<evidence type="ECO:0000256" key="1">
    <source>
        <dbReference type="SAM" id="SignalP"/>
    </source>
</evidence>
<keyword evidence="1" id="KW-0732">Signal</keyword>
<organism evidence="2 3">
    <name type="scientific">Alkalispirillum mobile</name>
    <dbReference type="NCBI Taxonomy" id="85925"/>
    <lineage>
        <taxon>Bacteria</taxon>
        <taxon>Pseudomonadati</taxon>
        <taxon>Pseudomonadota</taxon>
        <taxon>Gammaproteobacteria</taxon>
        <taxon>Chromatiales</taxon>
        <taxon>Ectothiorhodospiraceae</taxon>
        <taxon>Alkalispirillum</taxon>
    </lineage>
</organism>
<dbReference type="Proteomes" id="UP000275461">
    <property type="component" value="Unassembled WGS sequence"/>
</dbReference>
<keyword evidence="3" id="KW-1185">Reference proteome</keyword>
<dbReference type="Pfam" id="PF12276">
    <property type="entry name" value="DUF3617"/>
    <property type="match status" value="1"/>
</dbReference>
<accession>A0A498C4Y8</accession>